<accession>A0A7V8ZU72</accession>
<sequence>MDATERLHSKVIQYAQAEIHSILLGDGEAQRHFDQLMGMLNGFVHCGIISQAEADALKGDAEMALSNALRR</sequence>
<comment type="caution">
    <text evidence="1">The sequence shown here is derived from an EMBL/GenBank/DDBJ whole genome shotgun (WGS) entry which is preliminary data.</text>
</comment>
<reference evidence="1 2" key="1">
    <citation type="submission" date="2019-06" db="EMBL/GenBank/DDBJ databases">
        <title>Analysis of the biodiversity of Brassica napus bacterial endophytes for the selection of potential efficient biofertilizers for rapeseed crops.</title>
        <authorList>
            <person name="Jimenez-Gomez A."/>
            <person name="Saati-Santamaria Z."/>
            <person name="Menendez E."/>
            <person name="Rivas R."/>
            <person name="Mateos P.F."/>
            <person name="Velazquez E."/>
            <person name="Garcia-Fraile P."/>
        </authorList>
    </citation>
    <scope>NUCLEOTIDE SEQUENCE [LARGE SCALE GENOMIC DNA]</scope>
    <source>
        <strain evidence="1 2">CDVBN10</strain>
    </source>
</reference>
<evidence type="ECO:0000313" key="2">
    <source>
        <dbReference type="Proteomes" id="UP000572407"/>
    </source>
</evidence>
<evidence type="ECO:0000313" key="1">
    <source>
        <dbReference type="EMBL" id="MBA1379802.1"/>
    </source>
</evidence>
<dbReference type="RefSeq" id="WP_181289234.1">
    <property type="nucleotide sequence ID" value="NZ_VDLV01000033.1"/>
</dbReference>
<dbReference type="AlphaFoldDB" id="A0A7V8ZU72"/>
<gene>
    <name evidence="1" type="ORF">FHK92_18650</name>
</gene>
<organism evidence="1 2">
    <name type="scientific">Pseudomonas brassicacearum subsp. neoaurantiaca</name>
    <dbReference type="NCBI Taxonomy" id="494916"/>
    <lineage>
        <taxon>Bacteria</taxon>
        <taxon>Pseudomonadati</taxon>
        <taxon>Pseudomonadota</taxon>
        <taxon>Gammaproteobacteria</taxon>
        <taxon>Pseudomonadales</taxon>
        <taxon>Pseudomonadaceae</taxon>
        <taxon>Pseudomonas</taxon>
    </lineage>
</organism>
<protein>
    <submittedName>
        <fullName evidence="1">Uncharacterized protein</fullName>
    </submittedName>
</protein>
<dbReference type="EMBL" id="VDLV01000033">
    <property type="protein sequence ID" value="MBA1379802.1"/>
    <property type="molecule type" value="Genomic_DNA"/>
</dbReference>
<name>A0A7V8ZU72_9PSED</name>
<proteinExistence type="predicted"/>
<dbReference type="Proteomes" id="UP000572407">
    <property type="component" value="Unassembled WGS sequence"/>
</dbReference>